<reference evidence="2" key="1">
    <citation type="submission" date="2020-11" db="EMBL/GenBank/DDBJ databases">
        <authorList>
            <person name="Tran Van P."/>
        </authorList>
    </citation>
    <scope>NUCLEOTIDE SEQUENCE</scope>
</reference>
<evidence type="ECO:0000313" key="2">
    <source>
        <dbReference type="EMBL" id="CAD7650938.1"/>
    </source>
</evidence>
<dbReference type="SUPFAM" id="SSF51230">
    <property type="entry name" value="Single hybrid motif"/>
    <property type="match status" value="1"/>
</dbReference>
<dbReference type="Proteomes" id="UP000759131">
    <property type="component" value="Unassembled WGS sequence"/>
</dbReference>
<dbReference type="GO" id="GO:0003989">
    <property type="term" value="F:acetyl-CoA carboxylase activity"/>
    <property type="evidence" value="ECO:0007669"/>
    <property type="project" value="InterPro"/>
</dbReference>
<dbReference type="CDD" id="cd06850">
    <property type="entry name" value="biotinyl_domain"/>
    <property type="match status" value="1"/>
</dbReference>
<organism evidence="2">
    <name type="scientific">Medioppia subpectinata</name>
    <dbReference type="NCBI Taxonomy" id="1979941"/>
    <lineage>
        <taxon>Eukaryota</taxon>
        <taxon>Metazoa</taxon>
        <taxon>Ecdysozoa</taxon>
        <taxon>Arthropoda</taxon>
        <taxon>Chelicerata</taxon>
        <taxon>Arachnida</taxon>
        <taxon>Acari</taxon>
        <taxon>Acariformes</taxon>
        <taxon>Sarcoptiformes</taxon>
        <taxon>Oribatida</taxon>
        <taxon>Brachypylina</taxon>
        <taxon>Oppioidea</taxon>
        <taxon>Oppiidae</taxon>
        <taxon>Medioppia</taxon>
    </lineage>
</organism>
<evidence type="ECO:0000259" key="1">
    <source>
        <dbReference type="PROSITE" id="PS50968"/>
    </source>
</evidence>
<dbReference type="GO" id="GO:0006633">
    <property type="term" value="P:fatty acid biosynthetic process"/>
    <property type="evidence" value="ECO:0007669"/>
    <property type="project" value="TreeGrafter"/>
</dbReference>
<protein>
    <recommendedName>
        <fullName evidence="1">Lipoyl-binding domain-containing protein</fullName>
    </recommendedName>
</protein>
<feature type="non-terminal residue" evidence="2">
    <location>
        <position position="163"/>
    </location>
</feature>
<proteinExistence type="predicted"/>
<dbReference type="InterPro" id="IPR049076">
    <property type="entry name" value="ACCA"/>
</dbReference>
<dbReference type="PANTHER" id="PTHR45728">
    <property type="entry name" value="ACETYL-COA CARBOXYLASE, ISOFORM A"/>
    <property type="match status" value="1"/>
</dbReference>
<dbReference type="GO" id="GO:0005739">
    <property type="term" value="C:mitochondrion"/>
    <property type="evidence" value="ECO:0007669"/>
    <property type="project" value="TreeGrafter"/>
</dbReference>
<dbReference type="FunFam" id="2.40.50.100:FF:000005">
    <property type="entry name" value="Acetyl-CoA carboxylase 1"/>
    <property type="match status" value="1"/>
</dbReference>
<gene>
    <name evidence="2" type="ORF">OSB1V03_LOCUS23100</name>
</gene>
<dbReference type="PANTHER" id="PTHR45728:SF3">
    <property type="entry name" value="ACETYL-COA CARBOXYLASE"/>
    <property type="match status" value="1"/>
</dbReference>
<accession>A0A7R9M070</accession>
<dbReference type="EMBL" id="OC909211">
    <property type="protein sequence ID" value="CAD7650938.1"/>
    <property type="molecule type" value="Genomic_DNA"/>
</dbReference>
<dbReference type="Gene3D" id="2.40.50.100">
    <property type="match status" value="1"/>
</dbReference>
<dbReference type="PROSITE" id="PS50968">
    <property type="entry name" value="BIOTINYL_LIPOYL"/>
    <property type="match status" value="1"/>
</dbReference>
<name>A0A7R9M070_9ACAR</name>
<dbReference type="Pfam" id="PF00364">
    <property type="entry name" value="Biotin_lipoyl"/>
    <property type="match status" value="1"/>
</dbReference>
<dbReference type="AlphaFoldDB" id="A0A7R9M070"/>
<evidence type="ECO:0000313" key="3">
    <source>
        <dbReference type="Proteomes" id="UP000759131"/>
    </source>
</evidence>
<dbReference type="EMBL" id="CAJPIZ010054636">
    <property type="protein sequence ID" value="CAG2123155.1"/>
    <property type="molecule type" value="Genomic_DNA"/>
</dbReference>
<feature type="domain" description="Lipoyl-binding" evidence="1">
    <location>
        <begin position="19"/>
        <end position="93"/>
    </location>
</feature>
<dbReference type="InterPro" id="IPR011053">
    <property type="entry name" value="Single_hybrid_motif"/>
</dbReference>
<keyword evidence="3" id="KW-1185">Reference proteome</keyword>
<dbReference type="OrthoDB" id="10029892at2759"/>
<dbReference type="InterPro" id="IPR000089">
    <property type="entry name" value="Biotin_lipoyl"/>
</dbReference>
<sequence length="163" mass="17959">MKEEVDRYRVTIGNRTCVFDKENDPTILRSPSTGKLLQFLVEDGSHVYSGQAYAEIEVMKMVMTLTTQESGIVQHVKRSGAVLEAGSILARLELDDPTRVHRAELFTLGFDALSETDSDVVPHALAVIDGHNSNSETKLNVSFTTAKNHLENILAGFGLPEPF</sequence>